<evidence type="ECO:0000313" key="3">
    <source>
        <dbReference type="EMBL" id="CAG2253264.1"/>
    </source>
</evidence>
<comment type="caution">
    <text evidence="3">The sequence shown here is derived from an EMBL/GenBank/DDBJ whole genome shotgun (WGS) entry which is preliminary data.</text>
</comment>
<name>A0A8S3V604_MYTED</name>
<dbReference type="Pfam" id="PF00059">
    <property type="entry name" value="Lectin_C"/>
    <property type="match status" value="1"/>
</dbReference>
<keyword evidence="1" id="KW-0732">Signal</keyword>
<accession>A0A8S3V604</accession>
<keyword evidence="4" id="KW-1185">Reference proteome</keyword>
<evidence type="ECO:0000313" key="4">
    <source>
        <dbReference type="Proteomes" id="UP000683360"/>
    </source>
</evidence>
<dbReference type="Gene3D" id="3.10.100.10">
    <property type="entry name" value="Mannose-Binding Protein A, subunit A"/>
    <property type="match status" value="1"/>
</dbReference>
<organism evidence="3 4">
    <name type="scientific">Mytilus edulis</name>
    <name type="common">Blue mussel</name>
    <dbReference type="NCBI Taxonomy" id="6550"/>
    <lineage>
        <taxon>Eukaryota</taxon>
        <taxon>Metazoa</taxon>
        <taxon>Spiralia</taxon>
        <taxon>Lophotrochozoa</taxon>
        <taxon>Mollusca</taxon>
        <taxon>Bivalvia</taxon>
        <taxon>Autobranchia</taxon>
        <taxon>Pteriomorphia</taxon>
        <taxon>Mytilida</taxon>
        <taxon>Mytiloidea</taxon>
        <taxon>Mytilidae</taxon>
        <taxon>Mytilinae</taxon>
        <taxon>Mytilus</taxon>
    </lineage>
</organism>
<proteinExistence type="predicted"/>
<dbReference type="InterPro" id="IPR016186">
    <property type="entry name" value="C-type_lectin-like/link_sf"/>
</dbReference>
<dbReference type="SMART" id="SM00034">
    <property type="entry name" value="CLECT"/>
    <property type="match status" value="1"/>
</dbReference>
<gene>
    <name evidence="3" type="ORF">MEDL_64824</name>
</gene>
<dbReference type="InterPro" id="IPR001304">
    <property type="entry name" value="C-type_lectin-like"/>
</dbReference>
<dbReference type="SUPFAM" id="SSF56436">
    <property type="entry name" value="C-type lectin-like"/>
    <property type="match status" value="1"/>
</dbReference>
<sequence>MAFLYKIIIILIVYQVAALKVKVGFTEQTPQLNDIYFNETVIFQIRGGILECVIHCNHVIECMSISYSTASNECLGIGEGYKKANNKKGYPSIGWTYHLVLDSGCPRKRGYVYSEMIKSCFRIHSPKLALQYTDFDTECVKDGAELMRIDSEEKQNLIATYLDQFPVSGWIMFQGSRKLTDNRWKYNDGSIITYFNWYQSQDYTTGDLNNTVVIGMRTIDSYKWHDLPVTTKGAFLCEILVF</sequence>
<dbReference type="OrthoDB" id="6068836at2759"/>
<protein>
    <recommendedName>
        <fullName evidence="2">C-type lectin domain-containing protein</fullName>
    </recommendedName>
</protein>
<dbReference type="EMBL" id="CAJPWZ010003147">
    <property type="protein sequence ID" value="CAG2253264.1"/>
    <property type="molecule type" value="Genomic_DNA"/>
</dbReference>
<feature type="domain" description="C-type lectin" evidence="2">
    <location>
        <begin position="116"/>
        <end position="238"/>
    </location>
</feature>
<feature type="chain" id="PRO_5035842938" description="C-type lectin domain-containing protein" evidence="1">
    <location>
        <begin position="19"/>
        <end position="242"/>
    </location>
</feature>
<dbReference type="InterPro" id="IPR016187">
    <property type="entry name" value="CTDL_fold"/>
</dbReference>
<evidence type="ECO:0000259" key="2">
    <source>
        <dbReference type="PROSITE" id="PS50041"/>
    </source>
</evidence>
<dbReference type="Proteomes" id="UP000683360">
    <property type="component" value="Unassembled WGS sequence"/>
</dbReference>
<dbReference type="AlphaFoldDB" id="A0A8S3V604"/>
<evidence type="ECO:0000256" key="1">
    <source>
        <dbReference type="SAM" id="SignalP"/>
    </source>
</evidence>
<dbReference type="PROSITE" id="PS50041">
    <property type="entry name" value="C_TYPE_LECTIN_2"/>
    <property type="match status" value="1"/>
</dbReference>
<dbReference type="CDD" id="cd00037">
    <property type="entry name" value="CLECT"/>
    <property type="match status" value="1"/>
</dbReference>
<feature type="signal peptide" evidence="1">
    <location>
        <begin position="1"/>
        <end position="18"/>
    </location>
</feature>
<reference evidence="3" key="1">
    <citation type="submission" date="2021-03" db="EMBL/GenBank/DDBJ databases">
        <authorList>
            <person name="Bekaert M."/>
        </authorList>
    </citation>
    <scope>NUCLEOTIDE SEQUENCE</scope>
</reference>